<dbReference type="Proteomes" id="UP001501102">
    <property type="component" value="Unassembled WGS sequence"/>
</dbReference>
<name>A0ABN3WQC1_STRTU</name>
<protein>
    <submittedName>
        <fullName evidence="2">Uncharacterized protein</fullName>
    </submittedName>
</protein>
<dbReference type="EMBL" id="BAAAXZ010000077">
    <property type="protein sequence ID" value="GAA2924071.1"/>
    <property type="molecule type" value="Genomic_DNA"/>
</dbReference>
<gene>
    <name evidence="2" type="ORF">GCM10020221_20060</name>
</gene>
<comment type="caution">
    <text evidence="2">The sequence shown here is derived from an EMBL/GenBank/DDBJ whole genome shotgun (WGS) entry which is preliminary data.</text>
</comment>
<reference evidence="2 3" key="1">
    <citation type="journal article" date="2019" name="Int. J. Syst. Evol. Microbiol.">
        <title>The Global Catalogue of Microorganisms (GCM) 10K type strain sequencing project: providing services to taxonomists for standard genome sequencing and annotation.</title>
        <authorList>
            <consortium name="The Broad Institute Genomics Platform"/>
            <consortium name="The Broad Institute Genome Sequencing Center for Infectious Disease"/>
            <person name="Wu L."/>
            <person name="Ma J."/>
        </authorList>
    </citation>
    <scope>NUCLEOTIDE SEQUENCE [LARGE SCALE GENOMIC DNA]</scope>
    <source>
        <strain evidence="2 3">JCM 4087</strain>
    </source>
</reference>
<keyword evidence="3" id="KW-1185">Reference proteome</keyword>
<proteinExistence type="predicted"/>
<evidence type="ECO:0000256" key="1">
    <source>
        <dbReference type="SAM" id="MobiDB-lite"/>
    </source>
</evidence>
<evidence type="ECO:0000313" key="3">
    <source>
        <dbReference type="Proteomes" id="UP001501102"/>
    </source>
</evidence>
<evidence type="ECO:0000313" key="2">
    <source>
        <dbReference type="EMBL" id="GAA2924071.1"/>
    </source>
</evidence>
<feature type="region of interest" description="Disordered" evidence="1">
    <location>
        <begin position="1"/>
        <end position="29"/>
    </location>
</feature>
<accession>A0ABN3WQC1</accession>
<sequence length="84" mass="9082">MKKFMPIAQKKERRGAKASTSRPASRAGPQVFDAVGEGVGELQVGRRARFLDVVAGDGDGVVARHPREVYAKMSEMIRIEGRGG</sequence>
<organism evidence="2 3">
    <name type="scientific">Streptomyces thioluteus</name>
    <dbReference type="NCBI Taxonomy" id="66431"/>
    <lineage>
        <taxon>Bacteria</taxon>
        <taxon>Bacillati</taxon>
        <taxon>Actinomycetota</taxon>
        <taxon>Actinomycetes</taxon>
        <taxon>Kitasatosporales</taxon>
        <taxon>Streptomycetaceae</taxon>
        <taxon>Streptomyces</taxon>
    </lineage>
</organism>